<feature type="signal peptide" evidence="1">
    <location>
        <begin position="1"/>
        <end position="23"/>
    </location>
</feature>
<keyword evidence="3" id="KW-0449">Lipoprotein</keyword>
<evidence type="ECO:0000313" key="4">
    <source>
        <dbReference type="Proteomes" id="UP001264519"/>
    </source>
</evidence>
<evidence type="ECO:0000313" key="3">
    <source>
        <dbReference type="EMBL" id="MDR5865656.1"/>
    </source>
</evidence>
<accession>A0ABU1FYA0</accession>
<name>A0ABU1FYA0_9GAMM</name>
<evidence type="ECO:0000259" key="2">
    <source>
        <dbReference type="Pfam" id="PF03886"/>
    </source>
</evidence>
<keyword evidence="1" id="KW-0732">Signal</keyword>
<feature type="chain" id="PRO_5047100466" evidence="1">
    <location>
        <begin position="24"/>
        <end position="196"/>
    </location>
</feature>
<sequence>MTRLRLLLPALLLGWLAGCASLAGPPATRYALPEPPAAAAPSGAEAQRVLTLRPLRLAAFLDVEGIVVQLDDITVHEASGHRWAEPLGRQLERGLRDRLAAALPATRVRLADEDGAAGDLSLRLAVERFQGRPDGHALVAGRWQLRDARDTLLAAAPFRVATPLARDGYPALVRALGRSWDAVARELAEALRRHAE</sequence>
<reference evidence="3 4" key="1">
    <citation type="submission" date="2023-04" db="EMBL/GenBank/DDBJ databases">
        <title>A long-awaited taxogenomic arrangement of the family Halomonadaceae.</title>
        <authorList>
            <person name="De La Haba R."/>
            <person name="Chuvochina M."/>
            <person name="Wittouck S."/>
            <person name="Arahal D.R."/>
            <person name="Sanchez-Porro C."/>
            <person name="Hugenholtz P."/>
            <person name="Ventosa A."/>
        </authorList>
    </citation>
    <scope>NUCLEOTIDE SEQUENCE [LARGE SCALE GENOMIC DNA]</scope>
    <source>
        <strain evidence="3 4">DSM 23530</strain>
    </source>
</reference>
<dbReference type="SUPFAM" id="SSF159594">
    <property type="entry name" value="XCC0632-like"/>
    <property type="match status" value="1"/>
</dbReference>
<organism evidence="3 4">
    <name type="scientific">Halomonas koreensis</name>
    <dbReference type="NCBI Taxonomy" id="245385"/>
    <lineage>
        <taxon>Bacteria</taxon>
        <taxon>Pseudomonadati</taxon>
        <taxon>Pseudomonadota</taxon>
        <taxon>Gammaproteobacteria</taxon>
        <taxon>Oceanospirillales</taxon>
        <taxon>Halomonadaceae</taxon>
        <taxon>Halomonas</taxon>
    </lineage>
</organism>
<gene>
    <name evidence="3" type="ORF">QC818_02475</name>
</gene>
<dbReference type="Gene3D" id="3.40.50.10610">
    <property type="entry name" value="ABC-type transport auxiliary lipoprotein component"/>
    <property type="match status" value="1"/>
</dbReference>
<evidence type="ECO:0000256" key="1">
    <source>
        <dbReference type="SAM" id="SignalP"/>
    </source>
</evidence>
<dbReference type="InterPro" id="IPR005586">
    <property type="entry name" value="ABC_trans_aux"/>
</dbReference>
<comment type="caution">
    <text evidence="3">The sequence shown here is derived from an EMBL/GenBank/DDBJ whole genome shotgun (WGS) entry which is preliminary data.</text>
</comment>
<keyword evidence="4" id="KW-1185">Reference proteome</keyword>
<dbReference type="RefSeq" id="WP_309651259.1">
    <property type="nucleotide sequence ID" value="NZ_JARWAK010000002.1"/>
</dbReference>
<dbReference type="Pfam" id="PF03886">
    <property type="entry name" value="ABC_trans_aux"/>
    <property type="match status" value="1"/>
</dbReference>
<dbReference type="PROSITE" id="PS51257">
    <property type="entry name" value="PROKAR_LIPOPROTEIN"/>
    <property type="match status" value="1"/>
</dbReference>
<protein>
    <submittedName>
        <fullName evidence="3">ABC-type transport auxiliary lipoprotein family protein</fullName>
    </submittedName>
</protein>
<proteinExistence type="predicted"/>
<dbReference type="Proteomes" id="UP001264519">
    <property type="component" value="Unassembled WGS sequence"/>
</dbReference>
<dbReference type="EMBL" id="JARWAK010000002">
    <property type="protein sequence ID" value="MDR5865656.1"/>
    <property type="molecule type" value="Genomic_DNA"/>
</dbReference>
<feature type="domain" description="ABC-type transport auxiliary lipoprotein component" evidence="2">
    <location>
        <begin position="30"/>
        <end position="188"/>
    </location>
</feature>